<protein>
    <recommendedName>
        <fullName evidence="3">Reverse transcriptase zinc-binding domain-containing protein</fullName>
    </recommendedName>
</protein>
<gene>
    <name evidence="2" type="ORF">FSB_LOCUS40544</name>
</gene>
<keyword evidence="1" id="KW-0812">Transmembrane</keyword>
<reference evidence="2" key="1">
    <citation type="submission" date="2018-02" db="EMBL/GenBank/DDBJ databases">
        <authorList>
            <person name="Cohen D.B."/>
            <person name="Kent A.D."/>
        </authorList>
    </citation>
    <scope>NUCLEOTIDE SEQUENCE</scope>
</reference>
<keyword evidence="1" id="KW-0472">Membrane</keyword>
<evidence type="ECO:0000313" key="2">
    <source>
        <dbReference type="EMBL" id="SPD12662.1"/>
    </source>
</evidence>
<dbReference type="EMBL" id="OIVN01003648">
    <property type="protein sequence ID" value="SPD12662.1"/>
    <property type="molecule type" value="Genomic_DNA"/>
</dbReference>
<dbReference type="PANTHER" id="PTHR33116">
    <property type="entry name" value="REVERSE TRANSCRIPTASE ZINC-BINDING DOMAIN-CONTAINING PROTEIN-RELATED-RELATED"/>
    <property type="match status" value="1"/>
</dbReference>
<name>A0A2N9HKC1_FAGSY</name>
<evidence type="ECO:0000256" key="1">
    <source>
        <dbReference type="SAM" id="Phobius"/>
    </source>
</evidence>
<dbReference type="PANTHER" id="PTHR33116:SF86">
    <property type="entry name" value="REVERSE TRANSCRIPTASE DOMAIN-CONTAINING PROTEIN"/>
    <property type="match status" value="1"/>
</dbReference>
<accession>A0A2N9HKC1</accession>
<evidence type="ECO:0008006" key="3">
    <source>
        <dbReference type="Google" id="ProtNLM"/>
    </source>
</evidence>
<organism evidence="2">
    <name type="scientific">Fagus sylvatica</name>
    <name type="common">Beechnut</name>
    <dbReference type="NCBI Taxonomy" id="28930"/>
    <lineage>
        <taxon>Eukaryota</taxon>
        <taxon>Viridiplantae</taxon>
        <taxon>Streptophyta</taxon>
        <taxon>Embryophyta</taxon>
        <taxon>Tracheophyta</taxon>
        <taxon>Spermatophyta</taxon>
        <taxon>Magnoliopsida</taxon>
        <taxon>eudicotyledons</taxon>
        <taxon>Gunneridae</taxon>
        <taxon>Pentapetalae</taxon>
        <taxon>rosids</taxon>
        <taxon>fabids</taxon>
        <taxon>Fagales</taxon>
        <taxon>Fagaceae</taxon>
        <taxon>Fagus</taxon>
    </lineage>
</organism>
<feature type="transmembrane region" description="Helical" evidence="1">
    <location>
        <begin position="347"/>
        <end position="367"/>
    </location>
</feature>
<dbReference type="AlphaFoldDB" id="A0A2N9HKC1"/>
<proteinExistence type="predicted"/>
<keyword evidence="1" id="KW-1133">Transmembrane helix</keyword>
<sequence>MGFRTLTNILVCLHFGRSKRSIFNGLKERIVRRLQGWKEKFISKAGREILIKAVAQAIPTYTMNCFRLPKTWCDEVNSLIAQYWWGQTKDKRKIHWLKWDKLCAAKEEGGIGFRNLHMFNTALLSKQCWRMLENQQSLFFRVFKAKYFPTCSFLDAQLGSSPSFLWRSFLSGRELLMKGLRWIYKPGSLPQLRWSETQSGNFTVKSAYQLMEKTMREESRDAESLLTPSAICGQEEESTIHALWQCAMARNTWALVPGRVQKLPNQGDDFARFMLWMFQNFSKDELEDWASQRGQSGQQGTVSFLKLIKRVLSTSEEKFSFYLESTIKQRLPTVLYKAISVYPEWEVLLILLVLFLSYLLCVLFTYFPPVNTG</sequence>